<dbReference type="GO" id="GO:0007266">
    <property type="term" value="P:Rho protein signal transduction"/>
    <property type="evidence" value="ECO:0007669"/>
    <property type="project" value="TreeGrafter"/>
</dbReference>
<dbReference type="AlphaFoldDB" id="A0A1J4JBY5"/>
<evidence type="ECO:0000313" key="3">
    <source>
        <dbReference type="EMBL" id="OHS96714.1"/>
    </source>
</evidence>
<feature type="signal peptide" evidence="1">
    <location>
        <begin position="1"/>
        <end position="17"/>
    </location>
</feature>
<dbReference type="Proteomes" id="UP000179807">
    <property type="component" value="Unassembled WGS sequence"/>
</dbReference>
<dbReference type="PROSITE" id="PS50238">
    <property type="entry name" value="RHOGAP"/>
    <property type="match status" value="1"/>
</dbReference>
<dbReference type="EMBL" id="MLAK01001158">
    <property type="protein sequence ID" value="OHS96714.1"/>
    <property type="molecule type" value="Genomic_DNA"/>
</dbReference>
<name>A0A1J4JBY5_9EUKA</name>
<dbReference type="GO" id="GO:0005096">
    <property type="term" value="F:GTPase activator activity"/>
    <property type="evidence" value="ECO:0007669"/>
    <property type="project" value="TreeGrafter"/>
</dbReference>
<dbReference type="InterPro" id="IPR000198">
    <property type="entry name" value="RhoGAP_dom"/>
</dbReference>
<dbReference type="RefSeq" id="XP_068349851.1">
    <property type="nucleotide sequence ID" value="XM_068511222.1"/>
</dbReference>
<evidence type="ECO:0000256" key="1">
    <source>
        <dbReference type="SAM" id="SignalP"/>
    </source>
</evidence>
<evidence type="ECO:0000313" key="4">
    <source>
        <dbReference type="Proteomes" id="UP000179807"/>
    </source>
</evidence>
<dbReference type="InterPro" id="IPR051978">
    <property type="entry name" value="Rho-GAP_domain"/>
</dbReference>
<feature type="chain" id="PRO_5012023551" evidence="1">
    <location>
        <begin position="18"/>
        <end position="249"/>
    </location>
</feature>
<dbReference type="PANTHER" id="PTHR46005">
    <property type="entry name" value="RHO GTPASE-ACTIVATING PROTEIN 190"/>
    <property type="match status" value="1"/>
</dbReference>
<dbReference type="GO" id="GO:0005829">
    <property type="term" value="C:cytosol"/>
    <property type="evidence" value="ECO:0007669"/>
    <property type="project" value="TreeGrafter"/>
</dbReference>
<dbReference type="Pfam" id="PF00620">
    <property type="entry name" value="RhoGAP"/>
    <property type="match status" value="1"/>
</dbReference>
<accession>A0A1J4JBY5</accession>
<dbReference type="SMART" id="SM00324">
    <property type="entry name" value="RhoGAP"/>
    <property type="match status" value="1"/>
</dbReference>
<dbReference type="GeneID" id="94845926"/>
<dbReference type="PANTHER" id="PTHR46005:SF4">
    <property type="entry name" value="RHO GTPASE-ACTIVATING PROTEIN 190"/>
    <property type="match status" value="1"/>
</dbReference>
<dbReference type="GO" id="GO:0008361">
    <property type="term" value="P:regulation of cell size"/>
    <property type="evidence" value="ECO:0007669"/>
    <property type="project" value="TreeGrafter"/>
</dbReference>
<sequence length="249" mass="29355">MCVFLLLTIQFIQLRFSKSSYQHTQMAHYEGEKFFGLNFDEYKGKIPYIVSDLIAKLDELQAEEFEGIFRKSGLRTTIDELCQVLDENRIKEWEPKFLDLNVIACALKRFISNLSYFDPLIDDNMEIKLKDAFSDEETKIEKYREVFKNCNNPSKRRTNAYLLKYFNKIASHSDKNLMTAKNLAIILFLPFFPFVGQQIKDENKQILEDLILRSDEVFIDDEFQNLSSYFMTDEDISSVEFKSHCCILI</sequence>
<dbReference type="OrthoDB" id="19923at2759"/>
<organism evidence="3 4">
    <name type="scientific">Tritrichomonas foetus</name>
    <dbReference type="NCBI Taxonomy" id="1144522"/>
    <lineage>
        <taxon>Eukaryota</taxon>
        <taxon>Metamonada</taxon>
        <taxon>Parabasalia</taxon>
        <taxon>Tritrichomonadida</taxon>
        <taxon>Tritrichomonadidae</taxon>
        <taxon>Tritrichomonas</taxon>
    </lineage>
</organism>
<protein>
    <submittedName>
        <fullName evidence="3">RhoGAP domain containing protein</fullName>
    </submittedName>
</protein>
<proteinExistence type="predicted"/>
<keyword evidence="1" id="KW-0732">Signal</keyword>
<dbReference type="InterPro" id="IPR008936">
    <property type="entry name" value="Rho_GTPase_activation_prot"/>
</dbReference>
<comment type="caution">
    <text evidence="3">The sequence shown here is derived from an EMBL/GenBank/DDBJ whole genome shotgun (WGS) entry which is preliminary data.</text>
</comment>
<feature type="domain" description="Rho-GAP" evidence="2">
    <location>
        <begin position="37"/>
        <end position="218"/>
    </location>
</feature>
<keyword evidence="4" id="KW-1185">Reference proteome</keyword>
<dbReference type="Gene3D" id="1.10.555.10">
    <property type="entry name" value="Rho GTPase activation protein"/>
    <property type="match status" value="1"/>
</dbReference>
<evidence type="ECO:0000259" key="2">
    <source>
        <dbReference type="PROSITE" id="PS50238"/>
    </source>
</evidence>
<dbReference type="SUPFAM" id="SSF48350">
    <property type="entry name" value="GTPase activation domain, GAP"/>
    <property type="match status" value="1"/>
</dbReference>
<dbReference type="CDD" id="cd00159">
    <property type="entry name" value="RhoGAP"/>
    <property type="match status" value="1"/>
</dbReference>
<gene>
    <name evidence="3" type="ORF">TRFO_37086</name>
</gene>
<dbReference type="VEuPathDB" id="TrichDB:TRFO_37086"/>
<reference evidence="3" key="1">
    <citation type="submission" date="2016-10" db="EMBL/GenBank/DDBJ databases">
        <authorList>
            <person name="Benchimol M."/>
            <person name="Almeida L.G."/>
            <person name="Vasconcelos A.T."/>
            <person name="Perreira-Neves A."/>
            <person name="Rosa I.A."/>
            <person name="Tasca T."/>
            <person name="Bogo M.R."/>
            <person name="de Souza W."/>
        </authorList>
    </citation>
    <scope>NUCLEOTIDE SEQUENCE [LARGE SCALE GENOMIC DNA]</scope>
    <source>
        <strain evidence="3">K</strain>
    </source>
</reference>